<sequence length="421" mass="48951">MKNILIAAYACEPNKGSEPEVGWQTVVHIANENKESTIYVVTKKNNQISINNQEGIPTNIKFIYYELPKKFTFWKRGQRGVRTYYYMWMYGAVRHVKAQGLDFDVIHHVTFVNDWLPSLWYKLKKNDNIFIWGAIGSNDRIPREFIPKKKNRLIESLRMTLQAIFRNFDIHFHRCKRSADFIIGINDDVFNKMNLNGSHNFYHTPAIAVSEKYVRAVDYVREPNNDFLIVSVGRLIYIKNFKLTIEAFASFLNFNKVNSRLIIIGSGPDLEELKSLAIKLGVADFVDFKGQIEQEEVFEYMKKSDLFLYPTLENAGFVYLEAMTYGLPIVALDHGGAKQFITTDKELQLVQPNQPYKEIVSSMASRIEGFYQDSKKCREVGDLNRENLLNSLTWESKAKFYSKLYFKKQGRENVLQVDAKK</sequence>
<name>A0A081K9D1_9GAMM</name>
<feature type="domain" description="Glycosyl transferase family 1" evidence="1">
    <location>
        <begin position="222"/>
        <end position="377"/>
    </location>
</feature>
<keyword evidence="3" id="KW-1185">Reference proteome</keyword>
<evidence type="ECO:0000313" key="3">
    <source>
        <dbReference type="Proteomes" id="UP000027997"/>
    </source>
</evidence>
<dbReference type="RefSeq" id="WP_020580630.1">
    <property type="nucleotide sequence ID" value="NZ_JOJP01000001.1"/>
</dbReference>
<protein>
    <recommendedName>
        <fullName evidence="1">Glycosyl transferase family 1 domain-containing protein</fullName>
    </recommendedName>
</protein>
<accession>A0A081K9D1</accession>
<dbReference type="GO" id="GO:0016757">
    <property type="term" value="F:glycosyltransferase activity"/>
    <property type="evidence" value="ECO:0007669"/>
    <property type="project" value="InterPro"/>
</dbReference>
<dbReference type="eggNOG" id="COG0438">
    <property type="taxonomic scope" value="Bacteria"/>
</dbReference>
<dbReference type="Pfam" id="PF00534">
    <property type="entry name" value="Glycos_transf_1"/>
    <property type="match status" value="1"/>
</dbReference>
<dbReference type="STRING" id="305900.GV64_08380"/>
<gene>
    <name evidence="2" type="ORF">GV64_08380</name>
</gene>
<dbReference type="InterPro" id="IPR050194">
    <property type="entry name" value="Glycosyltransferase_grp1"/>
</dbReference>
<dbReference type="SUPFAM" id="SSF53756">
    <property type="entry name" value="UDP-Glycosyltransferase/glycogen phosphorylase"/>
    <property type="match status" value="1"/>
</dbReference>
<evidence type="ECO:0000313" key="2">
    <source>
        <dbReference type="EMBL" id="KEI70757.1"/>
    </source>
</evidence>
<dbReference type="Proteomes" id="UP000027997">
    <property type="component" value="Unassembled WGS sequence"/>
</dbReference>
<dbReference type="PANTHER" id="PTHR45947:SF3">
    <property type="entry name" value="SULFOQUINOVOSYL TRANSFERASE SQD2"/>
    <property type="match status" value="1"/>
</dbReference>
<dbReference type="InterPro" id="IPR001296">
    <property type="entry name" value="Glyco_trans_1"/>
</dbReference>
<dbReference type="AlphaFoldDB" id="A0A081K9D1"/>
<dbReference type="CDD" id="cd03801">
    <property type="entry name" value="GT4_PimA-like"/>
    <property type="match status" value="1"/>
</dbReference>
<proteinExistence type="predicted"/>
<comment type="caution">
    <text evidence="2">The sequence shown here is derived from an EMBL/GenBank/DDBJ whole genome shotgun (WGS) entry which is preliminary data.</text>
</comment>
<dbReference type="EMBL" id="JOJP01000001">
    <property type="protein sequence ID" value="KEI70757.1"/>
    <property type="molecule type" value="Genomic_DNA"/>
</dbReference>
<evidence type="ECO:0000259" key="1">
    <source>
        <dbReference type="Pfam" id="PF00534"/>
    </source>
</evidence>
<dbReference type="Gene3D" id="3.40.50.2000">
    <property type="entry name" value="Glycogen Phosphorylase B"/>
    <property type="match status" value="2"/>
</dbReference>
<reference evidence="2 3" key="1">
    <citation type="submission" date="2014-06" db="EMBL/GenBank/DDBJ databases">
        <title>Whole Genome Sequences of Three Symbiotic Endozoicomonas Bacteria.</title>
        <authorList>
            <person name="Neave M.J."/>
            <person name="Apprill A."/>
            <person name="Voolstra C.R."/>
        </authorList>
    </citation>
    <scope>NUCLEOTIDE SEQUENCE [LARGE SCALE GENOMIC DNA]</scope>
    <source>
        <strain evidence="2 3">DSM 22380</strain>
    </source>
</reference>
<organism evidence="2 3">
    <name type="scientific">Endozoicomonas elysicola</name>
    <dbReference type="NCBI Taxonomy" id="305900"/>
    <lineage>
        <taxon>Bacteria</taxon>
        <taxon>Pseudomonadati</taxon>
        <taxon>Pseudomonadota</taxon>
        <taxon>Gammaproteobacteria</taxon>
        <taxon>Oceanospirillales</taxon>
        <taxon>Endozoicomonadaceae</taxon>
        <taxon>Endozoicomonas</taxon>
    </lineage>
</organism>
<dbReference type="PANTHER" id="PTHR45947">
    <property type="entry name" value="SULFOQUINOVOSYL TRANSFERASE SQD2"/>
    <property type="match status" value="1"/>
</dbReference>